<feature type="signal peptide" evidence="1">
    <location>
        <begin position="1"/>
        <end position="22"/>
    </location>
</feature>
<reference evidence="2 3" key="1">
    <citation type="submission" date="2018-03" db="EMBL/GenBank/DDBJ databases">
        <authorList>
            <person name="Guldener U."/>
        </authorList>
    </citation>
    <scope>NUCLEOTIDE SEQUENCE [LARGE SCALE GENOMIC DNA]</scope>
    <source>
        <strain evidence="2 3">NBRC100155</strain>
    </source>
</reference>
<evidence type="ECO:0000313" key="3">
    <source>
        <dbReference type="Proteomes" id="UP000324022"/>
    </source>
</evidence>
<sequence>MMTHAECSFTFVVILFLSFVLAVKQPELDSEGTAFLMESQGVYYDHPGALPPPPADYYSHLGTTHPVEQQALQHAHIPGNGPFFLERSQAGDAVYASTQIRGNSELGRR</sequence>
<proteinExistence type="predicted"/>
<feature type="chain" id="PRO_5022805562" description="Secreted protein" evidence="1">
    <location>
        <begin position="23"/>
        <end position="109"/>
    </location>
</feature>
<keyword evidence="1" id="KW-0732">Signal</keyword>
<keyword evidence="3" id="KW-1185">Reference proteome</keyword>
<evidence type="ECO:0000256" key="1">
    <source>
        <dbReference type="SAM" id="SignalP"/>
    </source>
</evidence>
<protein>
    <recommendedName>
        <fullName evidence="4">Secreted protein</fullName>
    </recommendedName>
</protein>
<dbReference type="EMBL" id="OOIN01000017">
    <property type="protein sequence ID" value="SPO27449.1"/>
    <property type="molecule type" value="Genomic_DNA"/>
</dbReference>
<dbReference type="Proteomes" id="UP000324022">
    <property type="component" value="Unassembled WGS sequence"/>
</dbReference>
<evidence type="ECO:0000313" key="2">
    <source>
        <dbReference type="EMBL" id="SPO27449.1"/>
    </source>
</evidence>
<name>A0A5C3EE76_9BASI</name>
<organism evidence="2 3">
    <name type="scientific">Ustilago trichophora</name>
    <dbReference type="NCBI Taxonomy" id="86804"/>
    <lineage>
        <taxon>Eukaryota</taxon>
        <taxon>Fungi</taxon>
        <taxon>Dikarya</taxon>
        <taxon>Basidiomycota</taxon>
        <taxon>Ustilaginomycotina</taxon>
        <taxon>Ustilaginomycetes</taxon>
        <taxon>Ustilaginales</taxon>
        <taxon>Ustilaginaceae</taxon>
        <taxon>Ustilago</taxon>
    </lineage>
</organism>
<dbReference type="AlphaFoldDB" id="A0A5C3EE76"/>
<evidence type="ECO:0008006" key="4">
    <source>
        <dbReference type="Google" id="ProtNLM"/>
    </source>
</evidence>
<gene>
    <name evidence="2" type="ORF">UTRI_10566</name>
</gene>
<accession>A0A5C3EE76</accession>